<name>A0A4C1V676_EUMVA</name>
<gene>
    <name evidence="1" type="ORF">EVAR_16733_1</name>
</gene>
<dbReference type="EMBL" id="BGZK01000277">
    <property type="protein sequence ID" value="GBP33695.1"/>
    <property type="molecule type" value="Genomic_DNA"/>
</dbReference>
<protein>
    <submittedName>
        <fullName evidence="1">Uncharacterized protein</fullName>
    </submittedName>
</protein>
<evidence type="ECO:0000313" key="2">
    <source>
        <dbReference type="Proteomes" id="UP000299102"/>
    </source>
</evidence>
<comment type="caution">
    <text evidence="1">The sequence shown here is derived from an EMBL/GenBank/DDBJ whole genome shotgun (WGS) entry which is preliminary data.</text>
</comment>
<sequence>MLDARCGRLEVVQIEVDNSTPGVVIEASSEYNFDLLISAEVHNNPSDYEGRRVMTSFVCQALPPATDLPR</sequence>
<organism evidence="1 2">
    <name type="scientific">Eumeta variegata</name>
    <name type="common">Bagworm moth</name>
    <name type="synonym">Eumeta japonica</name>
    <dbReference type="NCBI Taxonomy" id="151549"/>
    <lineage>
        <taxon>Eukaryota</taxon>
        <taxon>Metazoa</taxon>
        <taxon>Ecdysozoa</taxon>
        <taxon>Arthropoda</taxon>
        <taxon>Hexapoda</taxon>
        <taxon>Insecta</taxon>
        <taxon>Pterygota</taxon>
        <taxon>Neoptera</taxon>
        <taxon>Endopterygota</taxon>
        <taxon>Lepidoptera</taxon>
        <taxon>Glossata</taxon>
        <taxon>Ditrysia</taxon>
        <taxon>Tineoidea</taxon>
        <taxon>Psychidae</taxon>
        <taxon>Oiketicinae</taxon>
        <taxon>Eumeta</taxon>
    </lineage>
</organism>
<accession>A0A4C1V676</accession>
<dbReference type="Proteomes" id="UP000299102">
    <property type="component" value="Unassembled WGS sequence"/>
</dbReference>
<keyword evidence="2" id="KW-1185">Reference proteome</keyword>
<dbReference type="AlphaFoldDB" id="A0A4C1V676"/>
<reference evidence="1 2" key="1">
    <citation type="journal article" date="2019" name="Commun. Biol.">
        <title>The bagworm genome reveals a unique fibroin gene that provides high tensile strength.</title>
        <authorList>
            <person name="Kono N."/>
            <person name="Nakamura H."/>
            <person name="Ohtoshi R."/>
            <person name="Tomita M."/>
            <person name="Numata K."/>
            <person name="Arakawa K."/>
        </authorList>
    </citation>
    <scope>NUCLEOTIDE SEQUENCE [LARGE SCALE GENOMIC DNA]</scope>
</reference>
<proteinExistence type="predicted"/>
<evidence type="ECO:0000313" key="1">
    <source>
        <dbReference type="EMBL" id="GBP33695.1"/>
    </source>
</evidence>